<name>A0A7X2N1F0_9FIRM</name>
<gene>
    <name evidence="3" type="ORF">FYJ50_01110</name>
</gene>
<dbReference type="SUPFAM" id="SSF47729">
    <property type="entry name" value="IHF-like DNA-binding proteins"/>
    <property type="match status" value="1"/>
</dbReference>
<reference evidence="3 4" key="1">
    <citation type="submission" date="2019-08" db="EMBL/GenBank/DDBJ databases">
        <title>In-depth cultivation of the pig gut microbiome towards novel bacterial diversity and tailored functional studies.</title>
        <authorList>
            <person name="Wylensek D."/>
            <person name="Hitch T.C.A."/>
            <person name="Clavel T."/>
        </authorList>
    </citation>
    <scope>NUCLEOTIDE SEQUENCE [LARGE SCALE GENOMIC DNA]</scope>
    <source>
        <strain evidence="3 4">LKV-178-WT-2G</strain>
    </source>
</reference>
<evidence type="ECO:0000313" key="3">
    <source>
        <dbReference type="EMBL" id="MSS00729.1"/>
    </source>
</evidence>
<dbReference type="PRINTS" id="PR01727">
    <property type="entry name" value="DNABINDINGHU"/>
</dbReference>
<evidence type="ECO:0000256" key="1">
    <source>
        <dbReference type="ARBA" id="ARBA00023125"/>
    </source>
</evidence>
<accession>A0A7X2N1F0</accession>
<comment type="similarity">
    <text evidence="2">Belongs to the bacterial histone-like protein family.</text>
</comment>
<dbReference type="Proteomes" id="UP000470082">
    <property type="component" value="Unassembled WGS sequence"/>
</dbReference>
<dbReference type="GO" id="GO:0030527">
    <property type="term" value="F:structural constituent of chromatin"/>
    <property type="evidence" value="ECO:0007669"/>
    <property type="project" value="InterPro"/>
</dbReference>
<dbReference type="PANTHER" id="PTHR33175">
    <property type="entry name" value="DNA-BINDING PROTEIN HU"/>
    <property type="match status" value="1"/>
</dbReference>
<dbReference type="InterPro" id="IPR000119">
    <property type="entry name" value="Hist_DNA-bd"/>
</dbReference>
<dbReference type="Gene3D" id="4.10.520.10">
    <property type="entry name" value="IHF-like DNA-binding proteins"/>
    <property type="match status" value="1"/>
</dbReference>
<dbReference type="InterPro" id="IPR020816">
    <property type="entry name" value="Histone-like_DNA-bd_CS"/>
</dbReference>
<dbReference type="InterPro" id="IPR010992">
    <property type="entry name" value="IHF-like_DNA-bd_dom_sf"/>
</dbReference>
<organism evidence="3 4">
    <name type="scientific">Floccifex porci</name>
    <dbReference type="NCBI Taxonomy" id="2606629"/>
    <lineage>
        <taxon>Bacteria</taxon>
        <taxon>Bacillati</taxon>
        <taxon>Bacillota</taxon>
        <taxon>Erysipelotrichia</taxon>
        <taxon>Erysipelotrichales</taxon>
        <taxon>Erysipelotrichaceae</taxon>
        <taxon>Floccifex</taxon>
    </lineage>
</organism>
<dbReference type="EMBL" id="VUMM01000001">
    <property type="protein sequence ID" value="MSS00729.1"/>
    <property type="molecule type" value="Genomic_DNA"/>
</dbReference>
<comment type="caution">
    <text evidence="3">The sequence shown here is derived from an EMBL/GenBank/DDBJ whole genome shotgun (WGS) entry which is preliminary data.</text>
</comment>
<dbReference type="GO" id="GO:0003677">
    <property type="term" value="F:DNA binding"/>
    <property type="evidence" value="ECO:0007669"/>
    <property type="project" value="UniProtKB-KW"/>
</dbReference>
<sequence>MAKYVNKESLSQTLMQHFNLNKSESSLVIDLIFDEISSCLAQGGIADISSFGKFEIFERKERNGINPRTLEAMTIPKRNTIKFRASSTLKQKCNQ</sequence>
<keyword evidence="1 3" id="KW-0238">DNA-binding</keyword>
<protein>
    <submittedName>
        <fullName evidence="3">HU family DNA-binding protein</fullName>
    </submittedName>
</protein>
<dbReference type="PANTHER" id="PTHR33175:SF2">
    <property type="entry name" value="INTEGRATION HOST FACTOR SUBUNIT ALPHA"/>
    <property type="match status" value="1"/>
</dbReference>
<dbReference type="PROSITE" id="PS00045">
    <property type="entry name" value="HISTONE_LIKE"/>
    <property type="match status" value="1"/>
</dbReference>
<keyword evidence="4" id="KW-1185">Reference proteome</keyword>
<evidence type="ECO:0000313" key="4">
    <source>
        <dbReference type="Proteomes" id="UP000470082"/>
    </source>
</evidence>
<proteinExistence type="inferred from homology"/>
<dbReference type="SMART" id="SM00411">
    <property type="entry name" value="BHL"/>
    <property type="match status" value="1"/>
</dbReference>
<dbReference type="Pfam" id="PF00216">
    <property type="entry name" value="Bac_DNA_binding"/>
    <property type="match status" value="1"/>
</dbReference>
<evidence type="ECO:0000256" key="2">
    <source>
        <dbReference type="RuleBase" id="RU003939"/>
    </source>
</evidence>
<dbReference type="AlphaFoldDB" id="A0A7X2N1F0"/>
<dbReference type="RefSeq" id="WP_154459197.1">
    <property type="nucleotide sequence ID" value="NZ_VUMM01000001.1"/>
</dbReference>
<dbReference type="GO" id="GO:0005829">
    <property type="term" value="C:cytosol"/>
    <property type="evidence" value="ECO:0007669"/>
    <property type="project" value="TreeGrafter"/>
</dbReference>